<organism evidence="1 2">
    <name type="scientific">Bacillus subtilis</name>
    <dbReference type="NCBI Taxonomy" id="1423"/>
    <lineage>
        <taxon>Bacteria</taxon>
        <taxon>Bacillati</taxon>
        <taxon>Bacillota</taxon>
        <taxon>Bacilli</taxon>
        <taxon>Bacillales</taxon>
        <taxon>Bacillaceae</taxon>
        <taxon>Bacillus</taxon>
    </lineage>
</organism>
<reference evidence="1" key="1">
    <citation type="submission" date="2025-02" db="EMBL/GenBank/DDBJ databases">
        <title>Complete genome sequences of 52 Bacillus and Priestia strains isolated from West-African fermentations and 26 reference strains from the DSMZ collection.</title>
        <authorList>
            <person name="Wiedenbein E.S."/>
            <person name="Canoy T.S."/>
            <person name="Hui Y."/>
            <person name="Parkouda C."/>
            <person name="Dawende C."/>
            <person name="Ametefe E."/>
            <person name="Jespersen L."/>
            <person name="Nielsen D.S."/>
        </authorList>
    </citation>
    <scope>NUCLEOTIDE SEQUENCE</scope>
    <source>
        <strain evidence="1">PRO56</strain>
    </source>
</reference>
<dbReference type="AlphaFoldDB" id="A0AAX3RGQ0"/>
<name>A0AAX3RGQ0_BACIU</name>
<evidence type="ECO:0000313" key="1">
    <source>
        <dbReference type="EMBL" id="WEY83166.1"/>
    </source>
</evidence>
<dbReference type="Proteomes" id="UP001214898">
    <property type="component" value="Chromosome"/>
</dbReference>
<protein>
    <submittedName>
        <fullName evidence="1">Uncharacterized protein</fullName>
    </submittedName>
</protein>
<sequence>MKQIYKYDNKMNCVPSENMIINDGEDIPEGYTDIPPVNPDGSGMYKPVFDKDKSVWRETATQEYIDSLQPPDPGPSEIEVLQKQVADLYYLIALGGS</sequence>
<dbReference type="EMBL" id="CP120576">
    <property type="protein sequence ID" value="WEY83166.1"/>
    <property type="molecule type" value="Genomic_DNA"/>
</dbReference>
<proteinExistence type="predicted"/>
<evidence type="ECO:0000313" key="2">
    <source>
        <dbReference type="Proteomes" id="UP001214898"/>
    </source>
</evidence>
<gene>
    <name evidence="1" type="ORF">P5633_11985</name>
</gene>
<accession>A0AAX3RGQ0</accession>